<evidence type="ECO:0000313" key="2">
    <source>
        <dbReference type="Proteomes" id="UP000027456"/>
    </source>
</evidence>
<keyword evidence="2" id="KW-1185">Reference proteome</keyword>
<name>A0A074RHU4_9AGAM</name>
<proteinExistence type="predicted"/>
<sequence length="201" mass="22296">MTISQSDDIIQTDDGDRPQLVHRQKHIGKASLLIRLATHLGLTKGDKPMTDAVEKAYAFVSGHYRQGDQVTLLIWSYHPRDLDAAEMLAKYLRNGTPPSDLSRVQSKNVGNVSSGRIPIHCVAVFGLGEKSGILPVFGERSSVIEWNDKLRSRSPPGIKHITCWDYGIEFRNCTTRWDADGSMISREICNSGDGGGYELLQ</sequence>
<protein>
    <submittedName>
        <fullName evidence="1">Uncharacterized protein</fullName>
    </submittedName>
</protein>
<dbReference type="AlphaFoldDB" id="A0A074RHU4"/>
<reference evidence="1 2" key="1">
    <citation type="submission" date="2013-12" db="EMBL/GenBank/DDBJ databases">
        <authorList>
            <person name="Cubeta M."/>
            <person name="Pakala S."/>
            <person name="Fedorova N."/>
            <person name="Thomas E."/>
            <person name="Dean R."/>
            <person name="Jabaji S."/>
            <person name="Neate S."/>
            <person name="Toda T."/>
            <person name="Tavantzis S."/>
            <person name="Vilgalys R."/>
            <person name="Bharathan N."/>
            <person name="Pakala S."/>
            <person name="Losada L.S."/>
            <person name="Zafar N."/>
            <person name="Nierman W."/>
        </authorList>
    </citation>
    <scope>NUCLEOTIDE SEQUENCE [LARGE SCALE GENOMIC DNA]</scope>
    <source>
        <strain evidence="1 2">123E</strain>
    </source>
</reference>
<gene>
    <name evidence="1" type="ORF">V565_186180</name>
</gene>
<accession>A0A074RHU4</accession>
<dbReference type="HOGENOM" id="CLU_090409_0_0_1"/>
<organism evidence="1 2">
    <name type="scientific">Rhizoctonia solani 123E</name>
    <dbReference type="NCBI Taxonomy" id="1423351"/>
    <lineage>
        <taxon>Eukaryota</taxon>
        <taxon>Fungi</taxon>
        <taxon>Dikarya</taxon>
        <taxon>Basidiomycota</taxon>
        <taxon>Agaricomycotina</taxon>
        <taxon>Agaricomycetes</taxon>
        <taxon>Cantharellales</taxon>
        <taxon>Ceratobasidiaceae</taxon>
        <taxon>Rhizoctonia</taxon>
    </lineage>
</organism>
<feature type="non-terminal residue" evidence="1">
    <location>
        <position position="201"/>
    </location>
</feature>
<dbReference type="EMBL" id="AZST01000991">
    <property type="protein sequence ID" value="KEP46681.1"/>
    <property type="molecule type" value="Genomic_DNA"/>
</dbReference>
<evidence type="ECO:0000313" key="1">
    <source>
        <dbReference type="EMBL" id="KEP46681.1"/>
    </source>
</evidence>
<comment type="caution">
    <text evidence="1">The sequence shown here is derived from an EMBL/GenBank/DDBJ whole genome shotgun (WGS) entry which is preliminary data.</text>
</comment>
<dbReference type="Proteomes" id="UP000027456">
    <property type="component" value="Unassembled WGS sequence"/>
</dbReference>